<sequence>MRRTLGLRLAPSSKTLRANEGGESCLFSSQTLFVPYLRAAFAALSISPRPLELKTDQDQIERGENTLPLRTNGLMGLLTMAVVKWGLGGSKEARRNPANGSRLFPNGSLAQRRKTKWVDCLRNLSPPPDESTATVSACSVYAGSRHSGKNGAQTHDPRKCADEAKSKAKNATALHWAAKQGRLEMAEMMAQAGVDINVKSGYTALHLAALHGQHHVIQLLLNTYNAKANIRDYHGKTAMHYWSGSADVFNRPGSQSRGKWSRGRRVQRYAHLPSLLLSSRTRSQRHPNLERATAAEGPPASRAGTHSSP</sequence>
<dbReference type="SUPFAM" id="SSF48403">
    <property type="entry name" value="Ankyrin repeat"/>
    <property type="match status" value="1"/>
</dbReference>
<feature type="region of interest" description="Disordered" evidence="5">
    <location>
        <begin position="273"/>
        <end position="309"/>
    </location>
</feature>
<feature type="repeat" description="ANK" evidence="4">
    <location>
        <begin position="169"/>
        <end position="201"/>
    </location>
</feature>
<dbReference type="PANTHER" id="PTHR14491">
    <property type="entry name" value="SOSONDOWAH, ISOFORM G"/>
    <property type="match status" value="1"/>
</dbReference>
<comment type="caution">
    <text evidence="6">The sequence shown here is derived from an EMBL/GenBank/DDBJ whole genome shotgun (WGS) entry which is preliminary data.</text>
</comment>
<dbReference type="EMBL" id="JAINUF010000013">
    <property type="protein sequence ID" value="KAJ8343313.1"/>
    <property type="molecule type" value="Genomic_DNA"/>
</dbReference>
<evidence type="ECO:0000256" key="1">
    <source>
        <dbReference type="ARBA" id="ARBA00022737"/>
    </source>
</evidence>
<keyword evidence="1" id="KW-0677">Repeat</keyword>
<dbReference type="Proteomes" id="UP001152622">
    <property type="component" value="Chromosome 13"/>
</dbReference>
<dbReference type="AlphaFoldDB" id="A0A9Q1EQU0"/>
<organism evidence="6 7">
    <name type="scientific">Synaphobranchus kaupii</name>
    <name type="common">Kaup's arrowtooth eel</name>
    <dbReference type="NCBI Taxonomy" id="118154"/>
    <lineage>
        <taxon>Eukaryota</taxon>
        <taxon>Metazoa</taxon>
        <taxon>Chordata</taxon>
        <taxon>Craniata</taxon>
        <taxon>Vertebrata</taxon>
        <taxon>Euteleostomi</taxon>
        <taxon>Actinopterygii</taxon>
        <taxon>Neopterygii</taxon>
        <taxon>Teleostei</taxon>
        <taxon>Anguilliformes</taxon>
        <taxon>Synaphobranchidae</taxon>
        <taxon>Synaphobranchus</taxon>
    </lineage>
</organism>
<dbReference type="Gene3D" id="1.25.40.20">
    <property type="entry name" value="Ankyrin repeat-containing domain"/>
    <property type="match status" value="1"/>
</dbReference>
<dbReference type="OrthoDB" id="60433at2759"/>
<dbReference type="InterPro" id="IPR002110">
    <property type="entry name" value="Ankyrin_rpt"/>
</dbReference>
<name>A0A9Q1EQU0_SYNKA</name>
<dbReference type="PANTHER" id="PTHR14491:SF9">
    <property type="entry name" value="ANKYRIN REPEAT DOMAIN-CONTAINING PROTEIN SOWAHB-LIKE"/>
    <property type="match status" value="1"/>
</dbReference>
<protein>
    <submittedName>
        <fullName evidence="6">Uncharacterized protein</fullName>
    </submittedName>
</protein>
<comment type="similarity">
    <text evidence="3">Belongs to the SOWAH family.</text>
</comment>
<accession>A0A9Q1EQU0</accession>
<dbReference type="PROSITE" id="PS50088">
    <property type="entry name" value="ANK_REPEAT"/>
    <property type="match status" value="2"/>
</dbReference>
<evidence type="ECO:0000256" key="2">
    <source>
        <dbReference type="ARBA" id="ARBA00023043"/>
    </source>
</evidence>
<reference evidence="6" key="1">
    <citation type="journal article" date="2023" name="Science">
        <title>Genome structures resolve the early diversification of teleost fishes.</title>
        <authorList>
            <person name="Parey E."/>
            <person name="Louis A."/>
            <person name="Montfort J."/>
            <person name="Bouchez O."/>
            <person name="Roques C."/>
            <person name="Iampietro C."/>
            <person name="Lluch J."/>
            <person name="Castinel A."/>
            <person name="Donnadieu C."/>
            <person name="Desvignes T."/>
            <person name="Floi Bucao C."/>
            <person name="Jouanno E."/>
            <person name="Wen M."/>
            <person name="Mejri S."/>
            <person name="Dirks R."/>
            <person name="Jansen H."/>
            <person name="Henkel C."/>
            <person name="Chen W.J."/>
            <person name="Zahm M."/>
            <person name="Cabau C."/>
            <person name="Klopp C."/>
            <person name="Thompson A.W."/>
            <person name="Robinson-Rechavi M."/>
            <person name="Braasch I."/>
            <person name="Lecointre G."/>
            <person name="Bobe J."/>
            <person name="Postlethwait J.H."/>
            <person name="Berthelot C."/>
            <person name="Roest Crollius H."/>
            <person name="Guiguen Y."/>
        </authorList>
    </citation>
    <scope>NUCLEOTIDE SEQUENCE</scope>
    <source>
        <strain evidence="6">WJC10195</strain>
    </source>
</reference>
<evidence type="ECO:0000256" key="5">
    <source>
        <dbReference type="SAM" id="MobiDB-lite"/>
    </source>
</evidence>
<dbReference type="Pfam" id="PF13637">
    <property type="entry name" value="Ank_4"/>
    <property type="match status" value="1"/>
</dbReference>
<keyword evidence="7" id="KW-1185">Reference proteome</keyword>
<dbReference type="InterPro" id="IPR036770">
    <property type="entry name" value="Ankyrin_rpt-contain_sf"/>
</dbReference>
<evidence type="ECO:0000256" key="3">
    <source>
        <dbReference type="ARBA" id="ARBA00038122"/>
    </source>
</evidence>
<keyword evidence="2 4" id="KW-0040">ANK repeat</keyword>
<proteinExistence type="inferred from homology"/>
<dbReference type="PROSITE" id="PS50297">
    <property type="entry name" value="ANK_REP_REGION"/>
    <property type="match status" value="2"/>
</dbReference>
<evidence type="ECO:0000256" key="4">
    <source>
        <dbReference type="PROSITE-ProRule" id="PRU00023"/>
    </source>
</evidence>
<evidence type="ECO:0000313" key="6">
    <source>
        <dbReference type="EMBL" id="KAJ8343313.1"/>
    </source>
</evidence>
<gene>
    <name evidence="6" type="ORF">SKAU_G00306420</name>
</gene>
<feature type="repeat" description="ANK" evidence="4">
    <location>
        <begin position="200"/>
        <end position="222"/>
    </location>
</feature>
<evidence type="ECO:0000313" key="7">
    <source>
        <dbReference type="Proteomes" id="UP001152622"/>
    </source>
</evidence>
<dbReference type="SMART" id="SM00248">
    <property type="entry name" value="ANK"/>
    <property type="match status" value="2"/>
</dbReference>